<reference evidence="3" key="1">
    <citation type="journal article" date="2019" name="Int. J. Syst. Evol. Microbiol.">
        <title>The Global Catalogue of Microorganisms (GCM) 10K type strain sequencing project: providing services to taxonomists for standard genome sequencing and annotation.</title>
        <authorList>
            <consortium name="The Broad Institute Genomics Platform"/>
            <consortium name="The Broad Institute Genome Sequencing Center for Infectious Disease"/>
            <person name="Wu L."/>
            <person name="Ma J."/>
        </authorList>
    </citation>
    <scope>NUCLEOTIDE SEQUENCE [LARGE SCALE GENOMIC DNA]</scope>
    <source>
        <strain evidence="3">CGMCC 1.15341</strain>
    </source>
</reference>
<dbReference type="RefSeq" id="WP_188750471.1">
    <property type="nucleotide sequence ID" value="NZ_BMIJ01000007.1"/>
</dbReference>
<proteinExistence type="predicted"/>
<gene>
    <name evidence="2" type="ORF">GCM10011352_33740</name>
</gene>
<feature type="signal peptide" evidence="1">
    <location>
        <begin position="1"/>
        <end position="30"/>
    </location>
</feature>
<keyword evidence="3" id="KW-1185">Reference proteome</keyword>
<dbReference type="EMBL" id="BMIJ01000007">
    <property type="protein sequence ID" value="GGC04820.1"/>
    <property type="molecule type" value="Genomic_DNA"/>
</dbReference>
<evidence type="ECO:0000313" key="3">
    <source>
        <dbReference type="Proteomes" id="UP000629025"/>
    </source>
</evidence>
<evidence type="ECO:0000313" key="2">
    <source>
        <dbReference type="EMBL" id="GGC04820.1"/>
    </source>
</evidence>
<protein>
    <submittedName>
        <fullName evidence="2">Uncharacterized protein</fullName>
    </submittedName>
</protein>
<comment type="caution">
    <text evidence="2">The sequence shown here is derived from an EMBL/GenBank/DDBJ whole genome shotgun (WGS) entry which is preliminary data.</text>
</comment>
<keyword evidence="1" id="KW-0732">Signal</keyword>
<accession>A0ABQ1KQ26</accession>
<dbReference type="Proteomes" id="UP000629025">
    <property type="component" value="Unassembled WGS sequence"/>
</dbReference>
<feature type="chain" id="PRO_5046179839" evidence="1">
    <location>
        <begin position="31"/>
        <end position="104"/>
    </location>
</feature>
<evidence type="ECO:0000256" key="1">
    <source>
        <dbReference type="SAM" id="SignalP"/>
    </source>
</evidence>
<organism evidence="2 3">
    <name type="scientific">Marinobacterium zhoushanense</name>
    <dbReference type="NCBI Taxonomy" id="1679163"/>
    <lineage>
        <taxon>Bacteria</taxon>
        <taxon>Pseudomonadati</taxon>
        <taxon>Pseudomonadota</taxon>
        <taxon>Gammaproteobacteria</taxon>
        <taxon>Oceanospirillales</taxon>
        <taxon>Oceanospirillaceae</taxon>
        <taxon>Marinobacterium</taxon>
    </lineage>
</organism>
<name>A0ABQ1KQ26_9GAMM</name>
<sequence length="104" mass="11003">MTLYLRKLLSLSLASLLALLLSQVANGSLADERYLNSPVLAEGAFDPELQGRFTPEPDQPSVLPENAKNNLSAALDSAPVPAPVLTIVCSPLTLPPSRAPPPFI</sequence>